<keyword evidence="2" id="KW-1133">Transmembrane helix</keyword>
<evidence type="ECO:0000256" key="2">
    <source>
        <dbReference type="SAM" id="Phobius"/>
    </source>
</evidence>
<dbReference type="Proteomes" id="UP000251213">
    <property type="component" value="Unassembled WGS sequence"/>
</dbReference>
<evidence type="ECO:0000313" key="3">
    <source>
        <dbReference type="EMBL" id="RAL26009.1"/>
    </source>
</evidence>
<sequence>MRENRGNVAVALPFGQSTAATKPKQKRRPRLKVIGLTTGEKVLYLLSVLVGVLLALVVISKYAEVTELNASINQTDTEIRKVKEVNLQLDTEKKKLNNTERIRDFAEKNGLYLDTVKSLPSIQQ</sequence>
<keyword evidence="1" id="KW-0175">Coiled coil</keyword>
<evidence type="ECO:0000256" key="1">
    <source>
        <dbReference type="SAM" id="Coils"/>
    </source>
</evidence>
<reference evidence="3 4" key="1">
    <citation type="submission" date="2018-06" db="EMBL/GenBank/DDBJ databases">
        <title>Thermoflavimicrobium daqus sp. nov., a thermophilic microbe isolated from Moutai-flavour Daqu.</title>
        <authorList>
            <person name="Wang X."/>
            <person name="Zhou H."/>
        </authorList>
    </citation>
    <scope>NUCLEOTIDE SEQUENCE [LARGE SCALE GENOMIC DNA]</scope>
    <source>
        <strain evidence="3 4">FBKL4.011</strain>
    </source>
</reference>
<dbReference type="OrthoDB" id="2988583at2"/>
<dbReference type="RefSeq" id="WP_113658623.1">
    <property type="nucleotide sequence ID" value="NZ_KZ845665.1"/>
</dbReference>
<comment type="caution">
    <text evidence="3">The sequence shown here is derived from an EMBL/GenBank/DDBJ whole genome shotgun (WGS) entry which is preliminary data.</text>
</comment>
<proteinExistence type="predicted"/>
<accession>A0A364K6S1</accession>
<reference evidence="3 4" key="2">
    <citation type="submission" date="2018-06" db="EMBL/GenBank/DDBJ databases">
        <authorList>
            <person name="Zhirakovskaya E."/>
        </authorList>
    </citation>
    <scope>NUCLEOTIDE SEQUENCE [LARGE SCALE GENOMIC DNA]</scope>
    <source>
        <strain evidence="3 4">FBKL4.011</strain>
    </source>
</reference>
<keyword evidence="2" id="KW-0472">Membrane</keyword>
<organism evidence="3 4">
    <name type="scientific">Thermoflavimicrobium daqui</name>
    <dbReference type="NCBI Taxonomy" id="2137476"/>
    <lineage>
        <taxon>Bacteria</taxon>
        <taxon>Bacillati</taxon>
        <taxon>Bacillota</taxon>
        <taxon>Bacilli</taxon>
        <taxon>Bacillales</taxon>
        <taxon>Thermoactinomycetaceae</taxon>
        <taxon>Thermoflavimicrobium</taxon>
    </lineage>
</organism>
<evidence type="ECO:0000313" key="4">
    <source>
        <dbReference type="Proteomes" id="UP000251213"/>
    </source>
</evidence>
<feature type="coiled-coil region" evidence="1">
    <location>
        <begin position="79"/>
        <end position="109"/>
    </location>
</feature>
<evidence type="ECO:0008006" key="5">
    <source>
        <dbReference type="Google" id="ProtNLM"/>
    </source>
</evidence>
<keyword evidence="2" id="KW-0812">Transmembrane</keyword>
<protein>
    <recommendedName>
        <fullName evidence="5">Cell division protein FtsL</fullName>
    </recommendedName>
</protein>
<dbReference type="AlphaFoldDB" id="A0A364K6S1"/>
<feature type="transmembrane region" description="Helical" evidence="2">
    <location>
        <begin position="43"/>
        <end position="63"/>
    </location>
</feature>
<dbReference type="EMBL" id="QJKK01000003">
    <property type="protein sequence ID" value="RAL26009.1"/>
    <property type="molecule type" value="Genomic_DNA"/>
</dbReference>
<keyword evidence="4" id="KW-1185">Reference proteome</keyword>
<name>A0A364K6S1_9BACL</name>
<gene>
    <name evidence="3" type="ORF">DL897_08070</name>
</gene>